<keyword evidence="1" id="KW-0472">Membrane</keyword>
<accession>A0ABW6KDJ0</accession>
<keyword evidence="1" id="KW-1133">Transmembrane helix</keyword>
<feature type="transmembrane region" description="Helical" evidence="1">
    <location>
        <begin position="118"/>
        <end position="145"/>
    </location>
</feature>
<feature type="transmembrane region" description="Helical" evidence="1">
    <location>
        <begin position="21"/>
        <end position="40"/>
    </location>
</feature>
<proteinExistence type="predicted"/>
<organism evidence="2 3">
    <name type="scientific">Cytobacillus spartinae</name>
    <dbReference type="NCBI Taxonomy" id="3299023"/>
    <lineage>
        <taxon>Bacteria</taxon>
        <taxon>Bacillati</taxon>
        <taxon>Bacillota</taxon>
        <taxon>Bacilli</taxon>
        <taxon>Bacillales</taxon>
        <taxon>Bacillaceae</taxon>
        <taxon>Cytobacillus</taxon>
    </lineage>
</organism>
<feature type="transmembrane region" description="Helical" evidence="1">
    <location>
        <begin position="78"/>
        <end position="98"/>
    </location>
</feature>
<protein>
    <submittedName>
        <fullName evidence="2">Uncharacterized protein</fullName>
    </submittedName>
</protein>
<gene>
    <name evidence="2" type="ORF">ACFYKX_10100</name>
</gene>
<reference evidence="2 3" key="1">
    <citation type="submission" date="2024-08" db="EMBL/GenBank/DDBJ databases">
        <title>Two novel Cytobacillus novel species.</title>
        <authorList>
            <person name="Liu G."/>
        </authorList>
    </citation>
    <scope>NUCLEOTIDE SEQUENCE [LARGE SCALE GENOMIC DNA]</scope>
    <source>
        <strain evidence="2 3">FJAT-54145</strain>
    </source>
</reference>
<name>A0ABW6KDJ0_9BACI</name>
<keyword evidence="1" id="KW-0812">Transmembrane</keyword>
<dbReference type="RefSeq" id="WP_389360672.1">
    <property type="nucleotide sequence ID" value="NZ_JBIACK010000004.1"/>
</dbReference>
<sequence>MDQGYLVHSHSKAKLYLVGKILLTYVALIVLWLWLVHMYAAFGQGWIKFAVGIMWIAGAVAVWGVPEDREQTIKETKWAVAGYLLFLLIYRVVIVKFSQFSPDEVGVALGVNVPVSSATSALGFIQNMLMIISILTPVGFCIWVAQKFKVHQGGKKKDEAFVKYKNLR</sequence>
<evidence type="ECO:0000313" key="3">
    <source>
        <dbReference type="Proteomes" id="UP001601059"/>
    </source>
</evidence>
<feature type="transmembrane region" description="Helical" evidence="1">
    <location>
        <begin position="46"/>
        <end position="66"/>
    </location>
</feature>
<evidence type="ECO:0000313" key="2">
    <source>
        <dbReference type="EMBL" id="MFE8700968.1"/>
    </source>
</evidence>
<dbReference type="EMBL" id="JBIACK010000004">
    <property type="protein sequence ID" value="MFE8700968.1"/>
    <property type="molecule type" value="Genomic_DNA"/>
</dbReference>
<comment type="caution">
    <text evidence="2">The sequence shown here is derived from an EMBL/GenBank/DDBJ whole genome shotgun (WGS) entry which is preliminary data.</text>
</comment>
<dbReference type="Proteomes" id="UP001601059">
    <property type="component" value="Unassembled WGS sequence"/>
</dbReference>
<keyword evidence="3" id="KW-1185">Reference proteome</keyword>
<evidence type="ECO:0000256" key="1">
    <source>
        <dbReference type="SAM" id="Phobius"/>
    </source>
</evidence>